<dbReference type="GO" id="GO:0015188">
    <property type="term" value="F:L-isoleucine transmembrane transporter activity"/>
    <property type="evidence" value="ECO:0007669"/>
    <property type="project" value="TreeGrafter"/>
</dbReference>
<dbReference type="GO" id="GO:1903806">
    <property type="term" value="P:L-isoleucine import across plasma membrane"/>
    <property type="evidence" value="ECO:0007669"/>
    <property type="project" value="TreeGrafter"/>
</dbReference>
<feature type="transmembrane region" description="Helical" evidence="10">
    <location>
        <begin position="32"/>
        <end position="49"/>
    </location>
</feature>
<keyword evidence="6" id="KW-0029">Amino-acid transport</keyword>
<evidence type="ECO:0000256" key="10">
    <source>
        <dbReference type="SAM" id="Phobius"/>
    </source>
</evidence>
<evidence type="ECO:0000256" key="6">
    <source>
        <dbReference type="ARBA" id="ARBA00022970"/>
    </source>
</evidence>
<protein>
    <submittedName>
        <fullName evidence="11">High-affinity branched-chain amino acid transport system permease protein LivH</fullName>
    </submittedName>
</protein>
<proteinExistence type="inferred from homology"/>
<keyword evidence="5 10" id="KW-0812">Transmembrane</keyword>
<evidence type="ECO:0000256" key="3">
    <source>
        <dbReference type="ARBA" id="ARBA00022475"/>
    </source>
</evidence>
<comment type="caution">
    <text evidence="11">The sequence shown here is derived from an EMBL/GenBank/DDBJ whole genome shotgun (WGS) entry which is preliminary data.</text>
</comment>
<dbReference type="GO" id="GO:0015190">
    <property type="term" value="F:L-leucine transmembrane transporter activity"/>
    <property type="evidence" value="ECO:0007669"/>
    <property type="project" value="TreeGrafter"/>
</dbReference>
<dbReference type="Pfam" id="PF02653">
    <property type="entry name" value="BPD_transp_2"/>
    <property type="match status" value="1"/>
</dbReference>
<dbReference type="PANTHER" id="PTHR11795:SF371">
    <property type="entry name" value="HIGH-AFFINITY BRANCHED-CHAIN AMINO ACID TRANSPORT SYSTEM PERMEASE PROTEIN LIVH"/>
    <property type="match status" value="1"/>
</dbReference>
<evidence type="ECO:0000256" key="7">
    <source>
        <dbReference type="ARBA" id="ARBA00022989"/>
    </source>
</evidence>
<comment type="similarity">
    <text evidence="9">Belongs to the binding-protein-dependent transport system permease family. LivHM subfamily.</text>
</comment>
<evidence type="ECO:0000256" key="5">
    <source>
        <dbReference type="ARBA" id="ARBA00022692"/>
    </source>
</evidence>
<dbReference type="GO" id="GO:0005886">
    <property type="term" value="C:plasma membrane"/>
    <property type="evidence" value="ECO:0007669"/>
    <property type="project" value="UniProtKB-SubCell"/>
</dbReference>
<keyword evidence="8 10" id="KW-0472">Membrane</keyword>
<dbReference type="InterPro" id="IPR001851">
    <property type="entry name" value="ABC_transp_permease"/>
</dbReference>
<dbReference type="CDD" id="cd06582">
    <property type="entry name" value="TM_PBP1_LivH_like"/>
    <property type="match status" value="1"/>
</dbReference>
<keyword evidence="3" id="KW-1003">Cell membrane</keyword>
<name>A0A645IEA1_9ZZZZ</name>
<evidence type="ECO:0000256" key="1">
    <source>
        <dbReference type="ARBA" id="ARBA00004651"/>
    </source>
</evidence>
<dbReference type="GO" id="GO:0042941">
    <property type="term" value="P:D-alanine transmembrane transport"/>
    <property type="evidence" value="ECO:0007669"/>
    <property type="project" value="TreeGrafter"/>
</dbReference>
<dbReference type="GO" id="GO:0015808">
    <property type="term" value="P:L-alanine transport"/>
    <property type="evidence" value="ECO:0007669"/>
    <property type="project" value="TreeGrafter"/>
</dbReference>
<dbReference type="AlphaFoldDB" id="A0A645IEA1"/>
<evidence type="ECO:0000256" key="4">
    <source>
        <dbReference type="ARBA" id="ARBA00022519"/>
    </source>
</evidence>
<accession>A0A645IEA1</accession>
<dbReference type="InterPro" id="IPR052157">
    <property type="entry name" value="BCAA_transport_permease"/>
</dbReference>
<evidence type="ECO:0000313" key="11">
    <source>
        <dbReference type="EMBL" id="MPN49450.1"/>
    </source>
</evidence>
<evidence type="ECO:0000256" key="8">
    <source>
        <dbReference type="ARBA" id="ARBA00023136"/>
    </source>
</evidence>
<sequence length="182" mass="19230">MIFFGSEKKSFPAFFDFGMLRIGTSQISSTQILMFVVSLALLLVLTVVIRRTPIGLAMRAIEQNPKAAGLMGININFVISFTFFLGGASAAIAGALISGYYQIVYPTMGFIVGLKAFSAAVLGGIGILYGSVVGGLVVGLSETFAATFLGSTYRDAVAFIILILVLIIRPAGLFGKKNITKV</sequence>
<dbReference type="GO" id="GO:0015192">
    <property type="term" value="F:L-phenylalanine transmembrane transporter activity"/>
    <property type="evidence" value="ECO:0007669"/>
    <property type="project" value="TreeGrafter"/>
</dbReference>
<keyword evidence="4" id="KW-0997">Cell inner membrane</keyword>
<dbReference type="PANTHER" id="PTHR11795">
    <property type="entry name" value="BRANCHED-CHAIN AMINO ACID TRANSPORT SYSTEM PERMEASE PROTEIN LIVH"/>
    <property type="match status" value="1"/>
</dbReference>
<evidence type="ECO:0000256" key="9">
    <source>
        <dbReference type="ARBA" id="ARBA00037998"/>
    </source>
</evidence>
<evidence type="ECO:0000256" key="2">
    <source>
        <dbReference type="ARBA" id="ARBA00022448"/>
    </source>
</evidence>
<reference evidence="11" key="1">
    <citation type="submission" date="2019-08" db="EMBL/GenBank/DDBJ databases">
        <authorList>
            <person name="Kucharzyk K."/>
            <person name="Murdoch R.W."/>
            <person name="Higgins S."/>
            <person name="Loffler F."/>
        </authorList>
    </citation>
    <scope>NUCLEOTIDE SEQUENCE</scope>
</reference>
<keyword evidence="7 10" id="KW-1133">Transmembrane helix</keyword>
<feature type="transmembrane region" description="Helical" evidence="10">
    <location>
        <begin position="156"/>
        <end position="175"/>
    </location>
</feature>
<feature type="transmembrane region" description="Helical" evidence="10">
    <location>
        <begin position="103"/>
        <end position="122"/>
    </location>
</feature>
<organism evidence="11">
    <name type="scientific">bioreactor metagenome</name>
    <dbReference type="NCBI Taxonomy" id="1076179"/>
    <lineage>
        <taxon>unclassified sequences</taxon>
        <taxon>metagenomes</taxon>
        <taxon>ecological metagenomes</taxon>
    </lineage>
</organism>
<comment type="subcellular location">
    <subcellularLocation>
        <location evidence="1">Cell membrane</location>
        <topology evidence="1">Multi-pass membrane protein</topology>
    </subcellularLocation>
</comment>
<gene>
    <name evidence="11" type="primary">livH_100</name>
    <name evidence="11" type="ORF">SDC9_197071</name>
</gene>
<dbReference type="GO" id="GO:0005304">
    <property type="term" value="F:L-valine transmembrane transporter activity"/>
    <property type="evidence" value="ECO:0007669"/>
    <property type="project" value="TreeGrafter"/>
</dbReference>
<feature type="transmembrane region" description="Helical" evidence="10">
    <location>
        <begin position="70"/>
        <end position="97"/>
    </location>
</feature>
<dbReference type="EMBL" id="VSSQ01112725">
    <property type="protein sequence ID" value="MPN49450.1"/>
    <property type="molecule type" value="Genomic_DNA"/>
</dbReference>
<feature type="transmembrane region" description="Helical" evidence="10">
    <location>
        <begin position="127"/>
        <end position="150"/>
    </location>
</feature>
<keyword evidence="2" id="KW-0813">Transport</keyword>